<comment type="similarity">
    <text evidence="1">Belongs to the TTC36 family.</text>
</comment>
<evidence type="ECO:0000256" key="2">
    <source>
        <dbReference type="PROSITE-ProRule" id="PRU00339"/>
    </source>
</evidence>
<dbReference type="PROSITE" id="PS50005">
    <property type="entry name" value="TPR"/>
    <property type="match status" value="2"/>
</dbReference>
<dbReference type="PANTHER" id="PTHR21405">
    <property type="entry name" value="CDNA SEQUENCE BC021608"/>
    <property type="match status" value="1"/>
</dbReference>
<feature type="repeat" description="TPR" evidence="2">
    <location>
        <begin position="50"/>
        <end position="83"/>
    </location>
</feature>
<keyword evidence="2" id="KW-0802">TPR repeat</keyword>
<dbReference type="SUPFAM" id="SSF48452">
    <property type="entry name" value="TPR-like"/>
    <property type="match status" value="1"/>
</dbReference>
<dbReference type="InterPro" id="IPR011990">
    <property type="entry name" value="TPR-like_helical_dom_sf"/>
</dbReference>
<dbReference type="SMART" id="SM00028">
    <property type="entry name" value="TPR"/>
    <property type="match status" value="3"/>
</dbReference>
<dbReference type="InterPro" id="IPR038906">
    <property type="entry name" value="TTC36"/>
</dbReference>
<feature type="repeat" description="TPR" evidence="2">
    <location>
        <begin position="84"/>
        <end position="117"/>
    </location>
</feature>
<evidence type="ECO:0000313" key="3">
    <source>
        <dbReference type="EMBL" id="ACC43980.1"/>
    </source>
</evidence>
<dbReference type="Pfam" id="PF13414">
    <property type="entry name" value="TPR_11"/>
    <property type="match status" value="1"/>
</dbReference>
<dbReference type="GO" id="GO:0006570">
    <property type="term" value="P:tyrosine metabolic process"/>
    <property type="evidence" value="ECO:0007669"/>
    <property type="project" value="TreeGrafter"/>
</dbReference>
<sequence>MANITDNDKYVLNAMFNPTYPLDFDKETATDTTDAENRSKIFIYQLALEIKKLEEEGVKLAEQNQLPEAIKRFDQAITLDPNQPSAYNNRAQAYQLQNRIDDAMNDLNKAIQLASAGAHYQKTLSMALTQRGVLHRVLQNEKESLDDFTQAAELGSNFAKQQVLLSNPFAAACNQMLSKMLKQTACRS</sequence>
<dbReference type="EMBL" id="EU432549">
    <property type="protein sequence ID" value="ACC43980.1"/>
    <property type="molecule type" value="Genomic_DNA"/>
</dbReference>
<proteinExistence type="inferred from homology"/>
<name>B2L3M7_PHIRO</name>
<dbReference type="AlphaFoldDB" id="B2L3M7"/>
<evidence type="ECO:0000256" key="1">
    <source>
        <dbReference type="ARBA" id="ARBA00006995"/>
    </source>
</evidence>
<protein>
    <submittedName>
        <fullName evidence="3">TRPA_3</fullName>
    </submittedName>
</protein>
<accession>B2L3M7</accession>
<dbReference type="InterPro" id="IPR019734">
    <property type="entry name" value="TPR_rpt"/>
</dbReference>
<dbReference type="PANTHER" id="PTHR21405:SF0">
    <property type="entry name" value="TETRATRICOPEPTIDE REPEAT PROTEIN 36"/>
    <property type="match status" value="1"/>
</dbReference>
<organism evidence="3">
    <name type="scientific">Philodina roseola</name>
    <name type="common">Rotifer</name>
    <dbReference type="NCBI Taxonomy" id="96448"/>
    <lineage>
        <taxon>Eukaryota</taxon>
        <taxon>Metazoa</taxon>
        <taxon>Spiralia</taxon>
        <taxon>Gnathifera</taxon>
        <taxon>Rotifera</taxon>
        <taxon>Eurotatoria</taxon>
        <taxon>Bdelloidea</taxon>
        <taxon>Philodinida</taxon>
        <taxon>Philodinidae</taxon>
        <taxon>Philodina</taxon>
    </lineage>
</organism>
<gene>
    <name evidence="3" type="primary">TPRA_3</name>
</gene>
<reference evidence="3" key="1">
    <citation type="journal article" date="2008" name="Proc. Natl. Acad. Sci. U.S.A.">
        <title>Evidence for degenerate tetraploidy in bdelloid rotifers.</title>
        <authorList>
            <person name="Mark Welch D.B."/>
            <person name="Mark Welch J.L."/>
            <person name="Meselson M."/>
        </authorList>
    </citation>
    <scope>NUCLEOTIDE SEQUENCE</scope>
    <source>
        <strain evidence="3">MM1</strain>
    </source>
</reference>
<dbReference type="Gene3D" id="1.25.40.10">
    <property type="entry name" value="Tetratricopeptide repeat domain"/>
    <property type="match status" value="1"/>
</dbReference>